<dbReference type="EMBL" id="UFQT01000425">
    <property type="protein sequence ID" value="SSX24212.1"/>
    <property type="molecule type" value="Genomic_DNA"/>
</dbReference>
<reference evidence="6" key="1">
    <citation type="submission" date="2018-04" db="EMBL/GenBank/DDBJ databases">
        <authorList>
            <person name="Go L.Y."/>
            <person name="Mitchell J.A."/>
        </authorList>
    </citation>
    <scope>NUCLEOTIDE SEQUENCE</scope>
    <source>
        <tissue evidence="6">Whole organism</tissue>
    </source>
</reference>
<feature type="transmembrane region" description="Helical" evidence="5">
    <location>
        <begin position="229"/>
        <end position="251"/>
    </location>
</feature>
<keyword evidence="2 5" id="KW-0812">Transmembrane</keyword>
<feature type="transmembrane region" description="Helical" evidence="5">
    <location>
        <begin position="193"/>
        <end position="217"/>
    </location>
</feature>
<dbReference type="InterPro" id="IPR006214">
    <property type="entry name" value="Bax_inhibitor_1-related"/>
</dbReference>
<evidence type="ECO:0000256" key="4">
    <source>
        <dbReference type="ARBA" id="ARBA00023136"/>
    </source>
</evidence>
<dbReference type="PANTHER" id="PTHR23291">
    <property type="entry name" value="BAX INHIBITOR-RELATED"/>
    <property type="match status" value="1"/>
</dbReference>
<dbReference type="Pfam" id="PF01027">
    <property type="entry name" value="Bax1-I"/>
    <property type="match status" value="1"/>
</dbReference>
<dbReference type="EMBL" id="UFQS01000425">
    <property type="protein sequence ID" value="SSX03847.1"/>
    <property type="molecule type" value="Genomic_DNA"/>
</dbReference>
<comment type="similarity">
    <text evidence="5">Belongs to the BI1 family.</text>
</comment>
<protein>
    <submittedName>
        <fullName evidence="6">CSON010468 protein</fullName>
    </submittedName>
</protein>
<dbReference type="PANTHER" id="PTHR23291:SF47">
    <property type="entry name" value="TRANSMEMBRANE BAX INHIBITOR MOTIF CONTAINING 7"/>
    <property type="match status" value="1"/>
</dbReference>
<dbReference type="AlphaFoldDB" id="A0A336KHG3"/>
<feature type="transmembrane region" description="Helical" evidence="5">
    <location>
        <begin position="49"/>
        <end position="68"/>
    </location>
</feature>
<dbReference type="VEuPathDB" id="VectorBase:CSON010468"/>
<dbReference type="GO" id="GO:0016020">
    <property type="term" value="C:membrane"/>
    <property type="evidence" value="ECO:0007669"/>
    <property type="project" value="UniProtKB-SubCell"/>
</dbReference>
<organism evidence="6">
    <name type="scientific">Culicoides sonorensis</name>
    <name type="common">Biting midge</name>
    <dbReference type="NCBI Taxonomy" id="179676"/>
    <lineage>
        <taxon>Eukaryota</taxon>
        <taxon>Metazoa</taxon>
        <taxon>Ecdysozoa</taxon>
        <taxon>Arthropoda</taxon>
        <taxon>Hexapoda</taxon>
        <taxon>Insecta</taxon>
        <taxon>Pterygota</taxon>
        <taxon>Neoptera</taxon>
        <taxon>Endopterygota</taxon>
        <taxon>Diptera</taxon>
        <taxon>Nematocera</taxon>
        <taxon>Chironomoidea</taxon>
        <taxon>Ceratopogonidae</taxon>
        <taxon>Ceratopogoninae</taxon>
        <taxon>Culicoides</taxon>
        <taxon>Monoculicoides</taxon>
    </lineage>
</organism>
<reference evidence="7" key="2">
    <citation type="submission" date="2018-07" db="EMBL/GenBank/DDBJ databases">
        <authorList>
            <person name="Quirk P.G."/>
            <person name="Krulwich T.A."/>
        </authorList>
    </citation>
    <scope>NUCLEOTIDE SEQUENCE</scope>
</reference>
<keyword evidence="4 5" id="KW-0472">Membrane</keyword>
<evidence type="ECO:0000256" key="2">
    <source>
        <dbReference type="ARBA" id="ARBA00022692"/>
    </source>
</evidence>
<evidence type="ECO:0000256" key="1">
    <source>
        <dbReference type="ARBA" id="ARBA00004141"/>
    </source>
</evidence>
<proteinExistence type="inferred from homology"/>
<evidence type="ECO:0000313" key="6">
    <source>
        <dbReference type="EMBL" id="SSX03847.1"/>
    </source>
</evidence>
<name>A0A336KHG3_CULSO</name>
<feature type="transmembrane region" description="Helical" evidence="5">
    <location>
        <begin position="163"/>
        <end position="187"/>
    </location>
</feature>
<dbReference type="OMA" id="MEDHIWI"/>
<evidence type="ECO:0000256" key="3">
    <source>
        <dbReference type="ARBA" id="ARBA00022989"/>
    </source>
</evidence>
<keyword evidence="3 5" id="KW-1133">Transmembrane helix</keyword>
<feature type="transmembrane region" description="Helical" evidence="5">
    <location>
        <begin position="112"/>
        <end position="132"/>
    </location>
</feature>
<sequence length="256" mass="29193">MAWYSAVEQNNPNKSVMIEFPDEPGVFHEEQNPTPFTTKQIRLDFLRKVYGILTIQLLVTFLIVFALVNSIEATLWMEDHIWIVYICMGVALVIMITLACCPHMGRTFPANFIFLGLMTLCESVIITVICWYYDREDILLALGITIGLVAVLTAFAMQTKWDFTIYIGFMCIAFLLVLVIGVVAIFFPDRLLHIIYSSFVILLVCGAIIIDTQLMLIGKHKHSFEPEDYVFAALALYVDIITLFIHILRLIGLIRD</sequence>
<gene>
    <name evidence="6" type="primary">CSON010468</name>
</gene>
<evidence type="ECO:0000313" key="7">
    <source>
        <dbReference type="EMBL" id="SSX24212.1"/>
    </source>
</evidence>
<feature type="transmembrane region" description="Helical" evidence="5">
    <location>
        <begin position="138"/>
        <end position="156"/>
    </location>
</feature>
<comment type="subcellular location">
    <subcellularLocation>
        <location evidence="1">Membrane</location>
        <topology evidence="1">Multi-pass membrane protein</topology>
    </subcellularLocation>
</comment>
<accession>A0A336KHG3</accession>
<evidence type="ECO:0000256" key="5">
    <source>
        <dbReference type="RuleBase" id="RU004379"/>
    </source>
</evidence>
<feature type="transmembrane region" description="Helical" evidence="5">
    <location>
        <begin position="80"/>
        <end position="100"/>
    </location>
</feature>